<accession>A0A1X7TY74</accession>
<proteinExistence type="predicted"/>
<sequence>MILIKGKGSGLAVVPKLKYEHVHLTSFSKMKVDLAAQELSESVRKALCLAVGTKAEETDRFVHIFDKFFDIKCEKF</sequence>
<feature type="domain" description="Transposable element P transposase-like GTP-binding insertion" evidence="1">
    <location>
        <begin position="10"/>
        <end position="71"/>
    </location>
</feature>
<reference evidence="2" key="1">
    <citation type="submission" date="2017-05" db="UniProtKB">
        <authorList>
            <consortium name="EnsemblMetazoa"/>
        </authorList>
    </citation>
    <scope>IDENTIFICATION</scope>
</reference>
<evidence type="ECO:0000259" key="1">
    <source>
        <dbReference type="Pfam" id="PF21788"/>
    </source>
</evidence>
<dbReference type="InterPro" id="IPR048366">
    <property type="entry name" value="TNP-like_GBD"/>
</dbReference>
<organism evidence="2">
    <name type="scientific">Amphimedon queenslandica</name>
    <name type="common">Sponge</name>
    <dbReference type="NCBI Taxonomy" id="400682"/>
    <lineage>
        <taxon>Eukaryota</taxon>
        <taxon>Metazoa</taxon>
        <taxon>Porifera</taxon>
        <taxon>Demospongiae</taxon>
        <taxon>Heteroscleromorpha</taxon>
        <taxon>Haplosclerida</taxon>
        <taxon>Niphatidae</taxon>
        <taxon>Amphimedon</taxon>
    </lineage>
</organism>
<dbReference type="Pfam" id="PF21788">
    <property type="entry name" value="TNP-like_GBD"/>
    <property type="match status" value="1"/>
</dbReference>
<protein>
    <recommendedName>
        <fullName evidence="1">Transposable element P transposase-like GTP-binding insertion domain-containing protein</fullName>
    </recommendedName>
</protein>
<evidence type="ECO:0000313" key="2">
    <source>
        <dbReference type="EnsemblMetazoa" id="Aqu2.1.20242_001"/>
    </source>
</evidence>
<dbReference type="AlphaFoldDB" id="A0A1X7TY74"/>
<name>A0A1X7TY74_AMPQE</name>
<dbReference type="InParanoid" id="A0A1X7TY74"/>
<dbReference type="EnsemblMetazoa" id="Aqu2.1.20242_001">
    <property type="protein sequence ID" value="Aqu2.1.20242_001"/>
    <property type="gene ID" value="Aqu2.1.20242"/>
</dbReference>